<dbReference type="AlphaFoldDB" id="A0A397SBT5"/>
<evidence type="ECO:0000256" key="1">
    <source>
        <dbReference type="SAM" id="MobiDB-lite"/>
    </source>
</evidence>
<protein>
    <submittedName>
        <fullName evidence="2">Uncharacterized protein</fullName>
    </submittedName>
</protein>
<dbReference type="EMBL" id="QKYT01000573">
    <property type="protein sequence ID" value="RIA83428.1"/>
    <property type="molecule type" value="Genomic_DNA"/>
</dbReference>
<reference evidence="2 3" key="1">
    <citation type="submission" date="2018-06" db="EMBL/GenBank/DDBJ databases">
        <title>Comparative genomics reveals the genomic features of Rhizophagus irregularis, R. cerebriforme, R. diaphanum and Gigaspora rosea, and their symbiotic lifestyle signature.</title>
        <authorList>
            <person name="Morin E."/>
            <person name="San Clemente H."/>
            <person name="Chen E.C.H."/>
            <person name="De La Providencia I."/>
            <person name="Hainaut M."/>
            <person name="Kuo A."/>
            <person name="Kohler A."/>
            <person name="Murat C."/>
            <person name="Tang N."/>
            <person name="Roy S."/>
            <person name="Loubradou J."/>
            <person name="Henrissat B."/>
            <person name="Grigoriev I.V."/>
            <person name="Corradi N."/>
            <person name="Roux C."/>
            <person name="Martin F.M."/>
        </authorList>
    </citation>
    <scope>NUCLEOTIDE SEQUENCE [LARGE SCALE GENOMIC DNA]</scope>
    <source>
        <strain evidence="2 3">DAOM 227022</strain>
    </source>
</reference>
<organism evidence="2 3">
    <name type="scientific">Glomus cerebriforme</name>
    <dbReference type="NCBI Taxonomy" id="658196"/>
    <lineage>
        <taxon>Eukaryota</taxon>
        <taxon>Fungi</taxon>
        <taxon>Fungi incertae sedis</taxon>
        <taxon>Mucoromycota</taxon>
        <taxon>Glomeromycotina</taxon>
        <taxon>Glomeromycetes</taxon>
        <taxon>Glomerales</taxon>
        <taxon>Glomeraceae</taxon>
        <taxon>Glomus</taxon>
    </lineage>
</organism>
<keyword evidence="3" id="KW-1185">Reference proteome</keyword>
<gene>
    <name evidence="2" type="ORF">C1645_743073</name>
</gene>
<proteinExistence type="predicted"/>
<evidence type="ECO:0000313" key="3">
    <source>
        <dbReference type="Proteomes" id="UP000265703"/>
    </source>
</evidence>
<comment type="caution">
    <text evidence="2">The sequence shown here is derived from an EMBL/GenBank/DDBJ whole genome shotgun (WGS) entry which is preliminary data.</text>
</comment>
<sequence>MFYIWLNNINTKEELWKYLKKLSSTSEILKILYEKFLVPYRGRCLFSRGAYLSKCRINICMIFQRLPTKYSMSERKAKISDNEHRRSGDSSCHHVRYSCPLLHDQHWRTSEVLDFSRTADGMAVFTFRPVDKVDIDFSANTQRCQQLTNQGQISAVNNKCGLEIRESKDHKDLIQNVTNRIQEYQKILNKDLTGSRLEEPLSISRREFEIEKESNVLAIRQLCENEHMVPFSIMEKRSTNQNAFNECSNKNSEIFLRELRPDHEQQTQSLLNLLKNIYPFHEVTNNDKLYDYEIKMFPGTYGITDFCLVLASREVFWLEVPGGVIYFWSRIDDSMIRGGVNMEEALTNFLFHQENLCYVDECTHKLVPLNEYDSEAEEKWAKSPESHIYADDIKHKYGSKSGKKKKQKKRKNKNKH</sequence>
<name>A0A397SBT5_9GLOM</name>
<dbReference type="STRING" id="658196.A0A397SBT5"/>
<feature type="region of interest" description="Disordered" evidence="1">
    <location>
        <begin position="391"/>
        <end position="416"/>
    </location>
</feature>
<accession>A0A397SBT5</accession>
<evidence type="ECO:0000313" key="2">
    <source>
        <dbReference type="EMBL" id="RIA83428.1"/>
    </source>
</evidence>
<dbReference type="Proteomes" id="UP000265703">
    <property type="component" value="Unassembled WGS sequence"/>
</dbReference>
<feature type="compositionally biased region" description="Basic residues" evidence="1">
    <location>
        <begin position="396"/>
        <end position="416"/>
    </location>
</feature>